<accession>S7VT78</accession>
<dbReference type="EMBL" id="ATMR01000117">
    <property type="protein sequence ID" value="EPR72567.1"/>
    <property type="molecule type" value="Genomic_DNA"/>
</dbReference>
<dbReference type="Proteomes" id="UP000014962">
    <property type="component" value="Unassembled WGS sequence"/>
</dbReference>
<dbReference type="OrthoDB" id="1428739at2"/>
<dbReference type="RefSeq" id="WP_020896461.1">
    <property type="nucleotide sequence ID" value="NZ_ATMR01000117.1"/>
</dbReference>
<evidence type="ECO:0000313" key="1">
    <source>
        <dbReference type="EMBL" id="EPR72567.1"/>
    </source>
</evidence>
<proteinExistence type="predicted"/>
<organism evidence="1 2">
    <name type="scientific">Winogradskyella psychrotolerans RS-3</name>
    <dbReference type="NCBI Taxonomy" id="641526"/>
    <lineage>
        <taxon>Bacteria</taxon>
        <taxon>Pseudomonadati</taxon>
        <taxon>Bacteroidota</taxon>
        <taxon>Flavobacteriia</taxon>
        <taxon>Flavobacteriales</taxon>
        <taxon>Flavobacteriaceae</taxon>
        <taxon>Winogradskyella</taxon>
    </lineage>
</organism>
<evidence type="ECO:0000313" key="2">
    <source>
        <dbReference type="Proteomes" id="UP000014962"/>
    </source>
</evidence>
<comment type="caution">
    <text evidence="1">The sequence shown here is derived from an EMBL/GenBank/DDBJ whole genome shotgun (WGS) entry which is preliminary data.</text>
</comment>
<sequence>MNFFNITNKEELESFESPEDFLDLLIKKGVFIYSNEIDLDINEINIKLKPTRLFKLDFFNFIIKHYASYIRKGLFDFFVPFENKSFGKKELIYDLALEDFNEIFIALKLKNIVLTKVEKTANDIDHHSIVGRMPMVKFGLNAMAENFSKDENILMEYLLGNIEFFNNELIVVNEVLSKAFKRYINLKILIELNDKFNFEKSEDFGKTGYINDIHDKFRDITADNTLFHYIYTTIDNLTDDEKANISSLYCALIKTKKIDTKPKRFMEFIKINFQISISKLHNPYAFINKAHDGRMLKYSSKILDLDV</sequence>
<protein>
    <submittedName>
        <fullName evidence="1">Uncharacterized protein</fullName>
    </submittedName>
</protein>
<dbReference type="STRING" id="641526.ADIWIN_2457"/>
<dbReference type="AlphaFoldDB" id="S7VT78"/>
<keyword evidence="2" id="KW-1185">Reference proteome</keyword>
<reference evidence="1 2" key="1">
    <citation type="journal article" date="2013" name="Genome Announc.">
        <title>Draft Genome Sequence of Winogradskyella psychrotolerans RS-3T, Isolated from the Marine Transect of Kongsfjorden, Ny-Alesund, Svalbard, Arctic Ocean.</title>
        <authorList>
            <person name="Kumar Pinnaka A."/>
            <person name="Ara S."/>
            <person name="Singh A."/>
            <person name="Shivaji S."/>
        </authorList>
    </citation>
    <scope>NUCLEOTIDE SEQUENCE [LARGE SCALE GENOMIC DNA]</scope>
    <source>
        <strain evidence="1 2">RS-3</strain>
    </source>
</reference>
<name>S7VT78_9FLAO</name>
<gene>
    <name evidence="1" type="ORF">ADIWIN_2457</name>
</gene>